<evidence type="ECO:0000256" key="2">
    <source>
        <dbReference type="ARBA" id="ARBA00022475"/>
    </source>
</evidence>
<dbReference type="GO" id="GO:0042923">
    <property type="term" value="F:neuropeptide binding"/>
    <property type="evidence" value="ECO:0007669"/>
    <property type="project" value="TreeGrafter"/>
</dbReference>
<feature type="transmembrane region" description="Helical" evidence="9">
    <location>
        <begin position="51"/>
        <end position="77"/>
    </location>
</feature>
<keyword evidence="13" id="KW-1185">Reference proteome</keyword>
<dbReference type="InterPro" id="IPR017452">
    <property type="entry name" value="GPCR_Rhodpsn_7TM"/>
</dbReference>
<evidence type="ECO:0000256" key="8">
    <source>
        <dbReference type="ARBA" id="ARBA00023224"/>
    </source>
</evidence>
<sequence length="336" mass="38771">MSSLSSILPLIQKYTLFGMSWIYVTFGVIGCLLNIFLFCRKQFRTMSCCTYFLAASVAMLIQLLIYAIPTIYGFYYANPLTYIVVYCKIRMYIVQITSLVYRWAFAAASFDRYALSSPHARLRRLANVHIACKVIGISTIIWFVLSACIPVVYDIKSSSCGVYVNSFWPVFISMFSLVIGSFFPIVIMIICTLLIRNNLSSKRQRRQNFDHQLGNKNIQFHQKRDHQALRMLFAQIIMYTIITIPWMLYSINTIISSYIPNKSADRIAVENFVTAVAGGLVFSFPAISFYLYTLTSSMFRGELLNMLQSLFCWKLFFNNHRIEPATSFNIQRTHPM</sequence>
<dbReference type="PANTHER" id="PTHR24229">
    <property type="entry name" value="NEUROPEPTIDES RECEPTOR"/>
    <property type="match status" value="1"/>
</dbReference>
<dbReference type="GO" id="GO:0004930">
    <property type="term" value="F:G protein-coupled receptor activity"/>
    <property type="evidence" value="ECO:0007669"/>
    <property type="project" value="UniProtKB-KW"/>
</dbReference>
<evidence type="ECO:0000256" key="3">
    <source>
        <dbReference type="ARBA" id="ARBA00022692"/>
    </source>
</evidence>
<dbReference type="Proteomes" id="UP000663832">
    <property type="component" value="Unassembled WGS sequence"/>
</dbReference>
<dbReference type="GO" id="GO:0043005">
    <property type="term" value="C:neuron projection"/>
    <property type="evidence" value="ECO:0007669"/>
    <property type="project" value="TreeGrafter"/>
</dbReference>
<dbReference type="Pfam" id="PF00001">
    <property type="entry name" value="7tm_1"/>
    <property type="match status" value="1"/>
</dbReference>
<feature type="transmembrane region" description="Helical" evidence="9">
    <location>
        <begin position="20"/>
        <end position="39"/>
    </location>
</feature>
<keyword evidence="6 9" id="KW-0472">Membrane</keyword>
<keyword evidence="5" id="KW-0297">G-protein coupled receptor</keyword>
<evidence type="ECO:0000313" key="11">
    <source>
        <dbReference type="EMBL" id="CAF1333595.1"/>
    </source>
</evidence>
<protein>
    <recommendedName>
        <fullName evidence="10">G-protein coupled receptors family 1 profile domain-containing protein</fullName>
    </recommendedName>
</protein>
<keyword evidence="7" id="KW-0675">Receptor</keyword>
<evidence type="ECO:0000256" key="6">
    <source>
        <dbReference type="ARBA" id="ARBA00023136"/>
    </source>
</evidence>
<keyword evidence="3 9" id="KW-0812">Transmembrane</keyword>
<evidence type="ECO:0000313" key="12">
    <source>
        <dbReference type="EMBL" id="CAF1590256.1"/>
    </source>
</evidence>
<comment type="caution">
    <text evidence="12">The sequence shown here is derived from an EMBL/GenBank/DDBJ whole genome shotgun (WGS) entry which is preliminary data.</text>
</comment>
<feature type="transmembrane region" description="Helical" evidence="9">
    <location>
        <begin position="130"/>
        <end position="153"/>
    </location>
</feature>
<evidence type="ECO:0000256" key="5">
    <source>
        <dbReference type="ARBA" id="ARBA00023040"/>
    </source>
</evidence>
<evidence type="ECO:0000256" key="4">
    <source>
        <dbReference type="ARBA" id="ARBA00022989"/>
    </source>
</evidence>
<feature type="transmembrane region" description="Helical" evidence="9">
    <location>
        <begin position="89"/>
        <end position="110"/>
    </location>
</feature>
<dbReference type="OrthoDB" id="9981675at2759"/>
<dbReference type="EMBL" id="CAJNOM010001073">
    <property type="protein sequence ID" value="CAF1590256.1"/>
    <property type="molecule type" value="Genomic_DNA"/>
</dbReference>
<feature type="transmembrane region" description="Helical" evidence="9">
    <location>
        <begin position="232"/>
        <end position="252"/>
    </location>
</feature>
<evidence type="ECO:0000313" key="13">
    <source>
        <dbReference type="Proteomes" id="UP000663832"/>
    </source>
</evidence>
<feature type="domain" description="G-protein coupled receptors family 1 profile" evidence="10">
    <location>
        <begin position="30"/>
        <end position="292"/>
    </location>
</feature>
<dbReference type="PROSITE" id="PS50262">
    <property type="entry name" value="G_PROTEIN_RECEP_F1_2"/>
    <property type="match status" value="1"/>
</dbReference>
<accession>A0A815ZYB0</accession>
<evidence type="ECO:0000259" key="10">
    <source>
        <dbReference type="PROSITE" id="PS50262"/>
    </source>
</evidence>
<feature type="transmembrane region" description="Helical" evidence="9">
    <location>
        <begin position="272"/>
        <end position="292"/>
    </location>
</feature>
<dbReference type="GO" id="GO:0005886">
    <property type="term" value="C:plasma membrane"/>
    <property type="evidence" value="ECO:0007669"/>
    <property type="project" value="UniProtKB-SubCell"/>
</dbReference>
<keyword evidence="4 9" id="KW-1133">Transmembrane helix</keyword>
<dbReference type="PANTHER" id="PTHR24229:SF40">
    <property type="entry name" value="ALLATOSTATIN C RECEPTOR 1-RELATED"/>
    <property type="match status" value="1"/>
</dbReference>
<evidence type="ECO:0000256" key="1">
    <source>
        <dbReference type="ARBA" id="ARBA00004651"/>
    </source>
</evidence>
<dbReference type="SUPFAM" id="SSF81321">
    <property type="entry name" value="Family A G protein-coupled receptor-like"/>
    <property type="match status" value="1"/>
</dbReference>
<dbReference type="Proteomes" id="UP000663877">
    <property type="component" value="Unassembled WGS sequence"/>
</dbReference>
<keyword evidence="2" id="KW-1003">Cell membrane</keyword>
<evidence type="ECO:0000256" key="9">
    <source>
        <dbReference type="SAM" id="Phobius"/>
    </source>
</evidence>
<organism evidence="12 13">
    <name type="scientific">Adineta steineri</name>
    <dbReference type="NCBI Taxonomy" id="433720"/>
    <lineage>
        <taxon>Eukaryota</taxon>
        <taxon>Metazoa</taxon>
        <taxon>Spiralia</taxon>
        <taxon>Gnathifera</taxon>
        <taxon>Rotifera</taxon>
        <taxon>Eurotatoria</taxon>
        <taxon>Bdelloidea</taxon>
        <taxon>Adinetida</taxon>
        <taxon>Adinetidae</taxon>
        <taxon>Adineta</taxon>
    </lineage>
</organism>
<dbReference type="AlphaFoldDB" id="A0A815ZYB0"/>
<dbReference type="Gene3D" id="1.20.1070.10">
    <property type="entry name" value="Rhodopsin 7-helix transmembrane proteins"/>
    <property type="match status" value="1"/>
</dbReference>
<reference evidence="12" key="1">
    <citation type="submission" date="2021-02" db="EMBL/GenBank/DDBJ databases">
        <authorList>
            <person name="Nowell W R."/>
        </authorList>
    </citation>
    <scope>NUCLEOTIDE SEQUENCE</scope>
</reference>
<dbReference type="GO" id="GO:0007218">
    <property type="term" value="P:neuropeptide signaling pathway"/>
    <property type="evidence" value="ECO:0007669"/>
    <property type="project" value="TreeGrafter"/>
</dbReference>
<keyword evidence="8" id="KW-0807">Transducer</keyword>
<proteinExistence type="predicted"/>
<evidence type="ECO:0000256" key="7">
    <source>
        <dbReference type="ARBA" id="ARBA00023170"/>
    </source>
</evidence>
<feature type="transmembrane region" description="Helical" evidence="9">
    <location>
        <begin position="173"/>
        <end position="195"/>
    </location>
</feature>
<gene>
    <name evidence="11" type="ORF">BJG266_LOCUS34018</name>
    <name evidence="12" type="ORF">QVE165_LOCUS51152</name>
</gene>
<name>A0A815ZYB0_9BILA</name>
<dbReference type="EMBL" id="CAJNOI010000709">
    <property type="protein sequence ID" value="CAF1333595.1"/>
    <property type="molecule type" value="Genomic_DNA"/>
</dbReference>
<comment type="subcellular location">
    <subcellularLocation>
        <location evidence="1">Cell membrane</location>
        <topology evidence="1">Multi-pass membrane protein</topology>
    </subcellularLocation>
</comment>
<dbReference type="InterPro" id="IPR000276">
    <property type="entry name" value="GPCR_Rhodpsn"/>
</dbReference>